<reference evidence="3" key="1">
    <citation type="submission" date="2016-05" db="EMBL/GenBank/DDBJ databases">
        <authorList>
            <person name="Naeem R."/>
        </authorList>
    </citation>
    <scope>NUCLEOTIDE SEQUENCE [LARGE SCALE GENOMIC DNA]</scope>
</reference>
<proteinExistence type="predicted"/>
<feature type="compositionally biased region" description="Basic residues" evidence="1">
    <location>
        <begin position="179"/>
        <end position="188"/>
    </location>
</feature>
<feature type="region of interest" description="Disordered" evidence="1">
    <location>
        <begin position="139"/>
        <end position="224"/>
    </location>
</feature>
<evidence type="ECO:0000313" key="2">
    <source>
        <dbReference type="EMBL" id="SBT30821.1"/>
    </source>
</evidence>
<feature type="region of interest" description="Disordered" evidence="1">
    <location>
        <begin position="342"/>
        <end position="381"/>
    </location>
</feature>
<keyword evidence="3" id="KW-1185">Reference proteome</keyword>
<sequence length="892" mass="104317">MKTIQRKAYERLVAELKSEFPFFGRYDDDFFFKRQKEDIQNSNYFDSFFEKNEQYVDTKEYCHLLMGEIEKSFSMLEKNDSIYYLCNLFLKHYKPSTNDYYDYINSNYMSSEMVQHVMKSYVEHISMKKGHTDISIHSMGKEKPKYNQNNSTKNDSGMSCTKQISEGYNKGEKKEGKHSMKRGRKRVRVHSESGGSRGSSEGSANRNRNSGKSFRGRDRWTHERGKGKHRNYFEDEIANGKDTGFCDISYIPFINASFYINYGCIRSTHGRESRSCVFMIDSVKMDESRKCSKYKRLITFGNYGKRKFLQHVSEHSIVRGWIYKSDSRHRCFLVKLFSVRDGGRPSGRGKRSRDSGRSSSSSSGRSRSRSSSRDSIRGGDGPSAVACLPFEFISNFEFVDDLSKQGLGLQQNSEKFLGVNICGEIFDDQSYIHSHFQEILCKHSIDCFITFQAKSYSNSDQLGFLSNNSSRNNLVDQKRNRKKYNFFFPIFNILLFSSQKFLSIENVKYKERCLLLNISNIPSLIRFNFRNHSIHMHIGGTITKKQNLIWSDKIFMEAYELYKNNSTYYHFLRNYFHLDYCTNNYRYLYMFGEDKFVMYKKNHCDVLHIESDTNLGSFHKNINKDEEIILDKEMPNLQNFYTSNKSHSVDGINEHLGINNNDDSQKGNSFEVINMEEDIINKIKFLNPRLYKTKWLYNFFNHIKLTINLNNEHVLGNFLLSLVFLELSCYTESFLFLFRLFRIKKAFLNSYKLKNIICLLFLKQLKKSIDKDILCNSIANFREYDLFCMREDNSDLFLEVEEVEGVDHVGSIPTYAQAWPRMPTLPCSAYGNALELTYRTLPLRAKKGPFDSLATALSFQIVFEREHKRKNTVFHAHGCVKRLPADLGKCTG</sequence>
<feature type="compositionally biased region" description="Low complexity" evidence="1">
    <location>
        <begin position="192"/>
        <end position="211"/>
    </location>
</feature>
<gene>
    <name evidence="2" type="ORF">POVWA1_004000</name>
</gene>
<protein>
    <submittedName>
        <fullName evidence="2">Uncharacterized protein</fullName>
    </submittedName>
</protein>
<name>A0A1A8YH03_PLAOA</name>
<dbReference type="Proteomes" id="UP000078555">
    <property type="component" value="Unassembled WGS sequence"/>
</dbReference>
<feature type="compositionally biased region" description="Basic and acidic residues" evidence="1">
    <location>
        <begin position="215"/>
        <end position="224"/>
    </location>
</feature>
<organism evidence="2 3">
    <name type="scientific">Plasmodium ovale wallikeri</name>
    <dbReference type="NCBI Taxonomy" id="864142"/>
    <lineage>
        <taxon>Eukaryota</taxon>
        <taxon>Sar</taxon>
        <taxon>Alveolata</taxon>
        <taxon>Apicomplexa</taxon>
        <taxon>Aconoidasida</taxon>
        <taxon>Haemosporida</taxon>
        <taxon>Plasmodiidae</taxon>
        <taxon>Plasmodium</taxon>
        <taxon>Plasmodium (Plasmodium)</taxon>
    </lineage>
</organism>
<evidence type="ECO:0000256" key="1">
    <source>
        <dbReference type="SAM" id="MobiDB-lite"/>
    </source>
</evidence>
<dbReference type="AlphaFoldDB" id="A0A1A8YH03"/>
<feature type="compositionally biased region" description="Basic and acidic residues" evidence="1">
    <location>
        <begin position="169"/>
        <end position="178"/>
    </location>
</feature>
<dbReference type="EMBL" id="FLRD01000009">
    <property type="protein sequence ID" value="SBT30821.1"/>
    <property type="molecule type" value="Genomic_DNA"/>
</dbReference>
<evidence type="ECO:0000313" key="3">
    <source>
        <dbReference type="Proteomes" id="UP000078555"/>
    </source>
</evidence>
<accession>A0A1A8YH03</accession>
<feature type="compositionally biased region" description="Polar residues" evidence="1">
    <location>
        <begin position="146"/>
        <end position="166"/>
    </location>
</feature>